<keyword evidence="2" id="KW-0805">Transcription regulation</keyword>
<dbReference type="InterPro" id="IPR007627">
    <property type="entry name" value="RNA_pol_sigma70_r2"/>
</dbReference>
<gene>
    <name evidence="7" type="ORF">SAMN06265222_11212</name>
</gene>
<evidence type="ECO:0000313" key="7">
    <source>
        <dbReference type="EMBL" id="SMP69356.1"/>
    </source>
</evidence>
<dbReference type="Pfam" id="PF04542">
    <property type="entry name" value="Sigma70_r2"/>
    <property type="match status" value="1"/>
</dbReference>
<keyword evidence="4" id="KW-0804">Transcription</keyword>
<dbReference type="InterPro" id="IPR013249">
    <property type="entry name" value="RNA_pol_sigma70_r4_t2"/>
</dbReference>
<feature type="domain" description="RNA polymerase sigma-70 region 2" evidence="5">
    <location>
        <begin position="2"/>
        <end position="66"/>
    </location>
</feature>
<dbReference type="SUPFAM" id="SSF88946">
    <property type="entry name" value="Sigma2 domain of RNA polymerase sigma factors"/>
    <property type="match status" value="1"/>
</dbReference>
<dbReference type="InterPro" id="IPR013324">
    <property type="entry name" value="RNA_pol_sigma_r3/r4-like"/>
</dbReference>
<dbReference type="InterPro" id="IPR013325">
    <property type="entry name" value="RNA_pol_sigma_r2"/>
</dbReference>
<dbReference type="EMBL" id="FXUG01000012">
    <property type="protein sequence ID" value="SMP69356.1"/>
    <property type="molecule type" value="Genomic_DNA"/>
</dbReference>
<protein>
    <submittedName>
        <fullName evidence="7">RNA polymerase sigma-70 factor, Rhodopirellula/Verrucomicrobium family</fullName>
    </submittedName>
</protein>
<keyword evidence="8" id="KW-1185">Reference proteome</keyword>
<evidence type="ECO:0000259" key="5">
    <source>
        <dbReference type="Pfam" id="PF04542"/>
    </source>
</evidence>
<dbReference type="InterPro" id="IPR014284">
    <property type="entry name" value="RNA_pol_sigma-70_dom"/>
</dbReference>
<dbReference type="InterPro" id="IPR036388">
    <property type="entry name" value="WH-like_DNA-bd_sf"/>
</dbReference>
<dbReference type="Pfam" id="PF08281">
    <property type="entry name" value="Sigma70_r4_2"/>
    <property type="match status" value="1"/>
</dbReference>
<evidence type="ECO:0000256" key="3">
    <source>
        <dbReference type="ARBA" id="ARBA00023082"/>
    </source>
</evidence>
<accession>A0ABY1QFQ9</accession>
<dbReference type="NCBIfam" id="TIGR02937">
    <property type="entry name" value="sigma70-ECF"/>
    <property type="match status" value="1"/>
</dbReference>
<evidence type="ECO:0000256" key="2">
    <source>
        <dbReference type="ARBA" id="ARBA00023015"/>
    </source>
</evidence>
<dbReference type="InterPro" id="IPR014331">
    <property type="entry name" value="RNA_pol_sigma70_ECF_RHOBA"/>
</dbReference>
<sequence>MFIQNSPLIRGFILSLLPNMSRADDVLQETFLTISAKADEFVPDTDFASWACTIARYKVLEEFRASGAKSTSVLSPDVVEALCSVHTPPSNDIEGERLAALTSCLESLMPSTRRAIELRYCRAHSAAEIASILGWTTDSVYVMLSRARVALEKCIGSRLKTNGA</sequence>
<name>A0ABY1QFQ9_9BACT</name>
<dbReference type="NCBIfam" id="TIGR02989">
    <property type="entry name" value="Sig-70_gvs1"/>
    <property type="match status" value="1"/>
</dbReference>
<evidence type="ECO:0000256" key="4">
    <source>
        <dbReference type="ARBA" id="ARBA00023163"/>
    </source>
</evidence>
<comment type="caution">
    <text evidence="7">The sequence shown here is derived from an EMBL/GenBank/DDBJ whole genome shotgun (WGS) entry which is preliminary data.</text>
</comment>
<dbReference type="RefSeq" id="WP_283434156.1">
    <property type="nucleotide sequence ID" value="NZ_FXUG01000012.1"/>
</dbReference>
<dbReference type="Gene3D" id="1.10.1740.10">
    <property type="match status" value="1"/>
</dbReference>
<dbReference type="InterPro" id="IPR039425">
    <property type="entry name" value="RNA_pol_sigma-70-like"/>
</dbReference>
<evidence type="ECO:0000256" key="1">
    <source>
        <dbReference type="ARBA" id="ARBA00010641"/>
    </source>
</evidence>
<keyword evidence="3" id="KW-0731">Sigma factor</keyword>
<feature type="domain" description="RNA polymerase sigma factor 70 region 4 type 2" evidence="6">
    <location>
        <begin position="99"/>
        <end position="151"/>
    </location>
</feature>
<comment type="similarity">
    <text evidence="1">Belongs to the sigma-70 factor family. ECF subfamily.</text>
</comment>
<evidence type="ECO:0000259" key="6">
    <source>
        <dbReference type="Pfam" id="PF08281"/>
    </source>
</evidence>
<dbReference type="PANTHER" id="PTHR43133">
    <property type="entry name" value="RNA POLYMERASE ECF-TYPE SIGMA FACTO"/>
    <property type="match status" value="1"/>
</dbReference>
<evidence type="ECO:0000313" key="8">
    <source>
        <dbReference type="Proteomes" id="UP001158067"/>
    </source>
</evidence>
<dbReference type="Gene3D" id="1.10.10.10">
    <property type="entry name" value="Winged helix-like DNA-binding domain superfamily/Winged helix DNA-binding domain"/>
    <property type="match status" value="1"/>
</dbReference>
<organism evidence="7 8">
    <name type="scientific">Neorhodopirellula lusitana</name>
    <dbReference type="NCBI Taxonomy" id="445327"/>
    <lineage>
        <taxon>Bacteria</taxon>
        <taxon>Pseudomonadati</taxon>
        <taxon>Planctomycetota</taxon>
        <taxon>Planctomycetia</taxon>
        <taxon>Pirellulales</taxon>
        <taxon>Pirellulaceae</taxon>
        <taxon>Neorhodopirellula</taxon>
    </lineage>
</organism>
<proteinExistence type="inferred from homology"/>
<reference evidence="7 8" key="1">
    <citation type="submission" date="2017-05" db="EMBL/GenBank/DDBJ databases">
        <authorList>
            <person name="Varghese N."/>
            <person name="Submissions S."/>
        </authorList>
    </citation>
    <scope>NUCLEOTIDE SEQUENCE [LARGE SCALE GENOMIC DNA]</scope>
    <source>
        <strain evidence="7 8">DSM 25457</strain>
    </source>
</reference>
<dbReference type="PANTHER" id="PTHR43133:SF51">
    <property type="entry name" value="RNA POLYMERASE SIGMA FACTOR"/>
    <property type="match status" value="1"/>
</dbReference>
<dbReference type="SUPFAM" id="SSF88659">
    <property type="entry name" value="Sigma3 and sigma4 domains of RNA polymerase sigma factors"/>
    <property type="match status" value="1"/>
</dbReference>
<dbReference type="Proteomes" id="UP001158067">
    <property type="component" value="Unassembled WGS sequence"/>
</dbReference>